<dbReference type="GO" id="GO:0030203">
    <property type="term" value="P:glycosaminoglycan metabolic process"/>
    <property type="evidence" value="ECO:0007669"/>
    <property type="project" value="TreeGrafter"/>
</dbReference>
<dbReference type="PRINTS" id="PR00738">
    <property type="entry name" value="GLHYDRLASE20"/>
</dbReference>
<dbReference type="GO" id="GO:0016020">
    <property type="term" value="C:membrane"/>
    <property type="evidence" value="ECO:0007669"/>
    <property type="project" value="TreeGrafter"/>
</dbReference>
<dbReference type="InterPro" id="IPR015883">
    <property type="entry name" value="Glyco_hydro_20_cat"/>
</dbReference>
<dbReference type="PANTHER" id="PTHR22600:SF57">
    <property type="entry name" value="BETA-N-ACETYLHEXOSAMINIDASE"/>
    <property type="match status" value="1"/>
</dbReference>
<dbReference type="GO" id="GO:0005975">
    <property type="term" value="P:carbohydrate metabolic process"/>
    <property type="evidence" value="ECO:0007669"/>
    <property type="project" value="InterPro"/>
</dbReference>
<dbReference type="InterPro" id="IPR029018">
    <property type="entry name" value="Hex-like_dom2"/>
</dbReference>
<evidence type="ECO:0000256" key="2">
    <source>
        <dbReference type="ARBA" id="ARBA00006285"/>
    </source>
</evidence>
<dbReference type="PANTHER" id="PTHR22600">
    <property type="entry name" value="BETA-HEXOSAMINIDASE"/>
    <property type="match status" value="1"/>
</dbReference>
<evidence type="ECO:0000256" key="1">
    <source>
        <dbReference type="ARBA" id="ARBA00001231"/>
    </source>
</evidence>
<feature type="active site" description="Proton donor" evidence="6">
    <location>
        <position position="319"/>
    </location>
</feature>
<dbReference type="Pfam" id="PF00728">
    <property type="entry name" value="Glyco_hydro_20"/>
    <property type="match status" value="1"/>
</dbReference>
<dbReference type="SUPFAM" id="SSF55545">
    <property type="entry name" value="beta-N-acetylhexosaminidase-like domain"/>
    <property type="match status" value="1"/>
</dbReference>
<dbReference type="Gene3D" id="3.20.20.80">
    <property type="entry name" value="Glycosidases"/>
    <property type="match status" value="1"/>
</dbReference>
<evidence type="ECO:0000259" key="7">
    <source>
        <dbReference type="Pfam" id="PF00728"/>
    </source>
</evidence>
<organism evidence="9 10">
    <name type="scientific">Silvibacterium bohemicum</name>
    <dbReference type="NCBI Taxonomy" id="1577686"/>
    <lineage>
        <taxon>Bacteria</taxon>
        <taxon>Pseudomonadati</taxon>
        <taxon>Acidobacteriota</taxon>
        <taxon>Terriglobia</taxon>
        <taxon>Terriglobales</taxon>
        <taxon>Acidobacteriaceae</taxon>
        <taxon>Silvibacterium</taxon>
    </lineage>
</organism>
<evidence type="ECO:0000256" key="4">
    <source>
        <dbReference type="ARBA" id="ARBA00022801"/>
    </source>
</evidence>
<dbReference type="Proteomes" id="UP000538666">
    <property type="component" value="Unassembled WGS sequence"/>
</dbReference>
<evidence type="ECO:0000313" key="10">
    <source>
        <dbReference type="Proteomes" id="UP000538666"/>
    </source>
</evidence>
<dbReference type="InterPro" id="IPR025705">
    <property type="entry name" value="Beta_hexosaminidase_sua/sub"/>
</dbReference>
<dbReference type="SUPFAM" id="SSF51445">
    <property type="entry name" value="(Trans)glycosidases"/>
    <property type="match status" value="1"/>
</dbReference>
<dbReference type="AlphaFoldDB" id="A0A841JQT3"/>
<sequence>MKPVSSTQRERGKFVIYGVAAALALVAFVNTAVAQQISGAQLIPAPREYASDGVIPLDRGVTVSGDNDPDVHFAAKDLSDWLQQLNVTAAHGRAFASVQLLLKSSSRAQKLLTKSNVRLDPAMHEEGYAIVPAPKGVAVIADTPIGIFYGEQTVKQMIVARGSSAKLQVATIRDWPAMRYRGLSDDLSRGPLPTLEFQKRQIRTLAAYKLNVYSPYFENTLQYPSNPVPGLNGGSMTPEEARELVAYARSYHVMVIPEQEAFGHLHHVLKYEQYTPFAETPMGNVLAPGQSGSLDLISQWFREIAEIFPSPFLHIGADETADLGKGQTHAAVEANGLGPVYIDFLLHVHDKLAPLNRRLLFWGDIAMNDPAEVKRLPKDMIAVAWTYSPEDNGFMRWLNPYVDAGMETWVAPGVNNWNRVYPDNDYALRNIQGFVRDGQTARSTGMLNTVWNDDGEGLFQSNWYGVLFGAAAAWQEGSSDTAKFQDAYGSVFHGDDTGDINQAQRELIAIYQMLDGAKISESTDGLYWLDPWSAEGQTVSATLRPLLHDMRLHAEHALTLLAQARSAGPLRENDALDALELGARRLDFIGQKFETADLIANLYDQMYKWQNDGQNSKKVNGLFYTISGANGLCEDMRDGYSYARVKYSDLWMRENRPYWLPNVLVRYDLATQLWVQRSAAFHSAQLAWRTQHSLPPPPELGIPTAQLVQGK</sequence>
<comment type="catalytic activity">
    <reaction evidence="1">
        <text>Hydrolysis of terminal non-reducing N-acetyl-D-hexosamine residues in N-acetyl-beta-D-hexosaminides.</text>
        <dbReference type="EC" id="3.2.1.52"/>
    </reaction>
</comment>
<accession>A0A841JQT3</accession>
<feature type="domain" description="Beta-hexosaminidase bacterial type N-terminal" evidence="8">
    <location>
        <begin position="41"/>
        <end position="175"/>
    </location>
</feature>
<dbReference type="GO" id="GO:0004563">
    <property type="term" value="F:beta-N-acetylhexosaminidase activity"/>
    <property type="evidence" value="ECO:0007669"/>
    <property type="project" value="UniProtKB-EC"/>
</dbReference>
<evidence type="ECO:0000256" key="6">
    <source>
        <dbReference type="PIRSR" id="PIRSR625705-1"/>
    </source>
</evidence>
<dbReference type="InterPro" id="IPR017853">
    <property type="entry name" value="GH"/>
</dbReference>
<keyword evidence="10" id="KW-1185">Reference proteome</keyword>
<comment type="caution">
    <text evidence="9">The sequence shown here is derived from an EMBL/GenBank/DDBJ whole genome shotgun (WGS) entry which is preliminary data.</text>
</comment>
<dbReference type="EMBL" id="JACHEK010000002">
    <property type="protein sequence ID" value="MBB6142907.1"/>
    <property type="molecule type" value="Genomic_DNA"/>
</dbReference>
<evidence type="ECO:0000256" key="3">
    <source>
        <dbReference type="ARBA" id="ARBA00012663"/>
    </source>
</evidence>
<gene>
    <name evidence="9" type="ORF">HNQ77_000851</name>
</gene>
<dbReference type="RefSeq" id="WP_184084559.1">
    <property type="nucleotide sequence ID" value="NZ_JACHEK010000002.1"/>
</dbReference>
<evidence type="ECO:0000256" key="5">
    <source>
        <dbReference type="ARBA" id="ARBA00023295"/>
    </source>
</evidence>
<keyword evidence="5" id="KW-0326">Glycosidase</keyword>
<keyword evidence="4" id="KW-0378">Hydrolase</keyword>
<dbReference type="Pfam" id="PF02838">
    <property type="entry name" value="Glyco_hydro_20b"/>
    <property type="match status" value="1"/>
</dbReference>
<dbReference type="Gene3D" id="3.30.379.10">
    <property type="entry name" value="Chitobiase/beta-hexosaminidase domain 2-like"/>
    <property type="match status" value="1"/>
</dbReference>
<dbReference type="EC" id="3.2.1.52" evidence="3"/>
<reference evidence="9 10" key="1">
    <citation type="submission" date="2020-08" db="EMBL/GenBank/DDBJ databases">
        <title>Genomic Encyclopedia of Type Strains, Phase IV (KMG-IV): sequencing the most valuable type-strain genomes for metagenomic binning, comparative biology and taxonomic classification.</title>
        <authorList>
            <person name="Goeker M."/>
        </authorList>
    </citation>
    <scope>NUCLEOTIDE SEQUENCE [LARGE SCALE GENOMIC DNA]</scope>
    <source>
        <strain evidence="9 10">DSM 103733</strain>
    </source>
</reference>
<comment type="similarity">
    <text evidence="2">Belongs to the glycosyl hydrolase 20 family.</text>
</comment>
<feature type="domain" description="Glycoside hydrolase family 20 catalytic" evidence="7">
    <location>
        <begin position="180"/>
        <end position="389"/>
    </location>
</feature>
<protein>
    <recommendedName>
        <fullName evidence="3">beta-N-acetylhexosaminidase</fullName>
        <ecNumber evidence="3">3.2.1.52</ecNumber>
    </recommendedName>
</protein>
<dbReference type="InterPro" id="IPR015882">
    <property type="entry name" value="HEX_bac_N"/>
</dbReference>
<name>A0A841JQT3_9BACT</name>
<proteinExistence type="inferred from homology"/>
<evidence type="ECO:0000313" key="9">
    <source>
        <dbReference type="EMBL" id="MBB6142907.1"/>
    </source>
</evidence>
<evidence type="ECO:0000259" key="8">
    <source>
        <dbReference type="Pfam" id="PF02838"/>
    </source>
</evidence>